<feature type="compositionally biased region" description="Low complexity" evidence="1">
    <location>
        <begin position="1601"/>
        <end position="1623"/>
    </location>
</feature>
<feature type="region of interest" description="Disordered" evidence="1">
    <location>
        <begin position="1337"/>
        <end position="1630"/>
    </location>
</feature>
<dbReference type="Proteomes" id="UP000186922">
    <property type="component" value="Unassembled WGS sequence"/>
</dbReference>
<keyword evidence="2" id="KW-0472">Membrane</keyword>
<feature type="compositionally biased region" description="Polar residues" evidence="1">
    <location>
        <begin position="1341"/>
        <end position="1351"/>
    </location>
</feature>
<feature type="compositionally biased region" description="Polar residues" evidence="1">
    <location>
        <begin position="1551"/>
        <end position="1571"/>
    </location>
</feature>
<evidence type="ECO:0000256" key="1">
    <source>
        <dbReference type="SAM" id="MobiDB-lite"/>
    </source>
</evidence>
<feature type="region of interest" description="Disordered" evidence="1">
    <location>
        <begin position="872"/>
        <end position="937"/>
    </location>
</feature>
<feature type="compositionally biased region" description="Polar residues" evidence="1">
    <location>
        <begin position="1058"/>
        <end position="1077"/>
    </location>
</feature>
<feature type="compositionally biased region" description="Low complexity" evidence="1">
    <location>
        <begin position="1539"/>
        <end position="1550"/>
    </location>
</feature>
<feature type="compositionally biased region" description="Polar residues" evidence="1">
    <location>
        <begin position="515"/>
        <end position="531"/>
    </location>
</feature>
<feature type="compositionally biased region" description="Polar residues" evidence="1">
    <location>
        <begin position="437"/>
        <end position="459"/>
    </location>
</feature>
<feature type="compositionally biased region" description="Basic and acidic residues" evidence="1">
    <location>
        <begin position="209"/>
        <end position="235"/>
    </location>
</feature>
<feature type="region of interest" description="Disordered" evidence="1">
    <location>
        <begin position="792"/>
        <end position="840"/>
    </location>
</feature>
<feature type="compositionally biased region" description="Polar residues" evidence="1">
    <location>
        <begin position="257"/>
        <end position="289"/>
    </location>
</feature>
<comment type="caution">
    <text evidence="3">The sequence shown here is derived from an EMBL/GenBank/DDBJ whole genome shotgun (WGS) entry which is preliminary data.</text>
</comment>
<feature type="region of interest" description="Disordered" evidence="1">
    <location>
        <begin position="58"/>
        <end position="406"/>
    </location>
</feature>
<feature type="compositionally biased region" description="Polar residues" evidence="1">
    <location>
        <begin position="1591"/>
        <end position="1600"/>
    </location>
</feature>
<evidence type="ECO:0000313" key="4">
    <source>
        <dbReference type="Proteomes" id="UP000186922"/>
    </source>
</evidence>
<accession>A0A1D1W5F7</accession>
<evidence type="ECO:0000256" key="2">
    <source>
        <dbReference type="SAM" id="Phobius"/>
    </source>
</evidence>
<proteinExistence type="predicted"/>
<feature type="compositionally biased region" description="Polar residues" evidence="1">
    <location>
        <begin position="1513"/>
        <end position="1522"/>
    </location>
</feature>
<organism evidence="3 4">
    <name type="scientific">Ramazzottius varieornatus</name>
    <name type="common">Water bear</name>
    <name type="synonym">Tardigrade</name>
    <dbReference type="NCBI Taxonomy" id="947166"/>
    <lineage>
        <taxon>Eukaryota</taxon>
        <taxon>Metazoa</taxon>
        <taxon>Ecdysozoa</taxon>
        <taxon>Tardigrada</taxon>
        <taxon>Eutardigrada</taxon>
        <taxon>Parachela</taxon>
        <taxon>Hypsibioidea</taxon>
        <taxon>Ramazzottiidae</taxon>
        <taxon>Ramazzottius</taxon>
    </lineage>
</organism>
<evidence type="ECO:0000313" key="3">
    <source>
        <dbReference type="EMBL" id="GAV08043.1"/>
    </source>
</evidence>
<feature type="compositionally biased region" description="Low complexity" evidence="1">
    <location>
        <begin position="1493"/>
        <end position="1511"/>
    </location>
</feature>
<feature type="compositionally biased region" description="Low complexity" evidence="1">
    <location>
        <begin position="1468"/>
        <end position="1485"/>
    </location>
</feature>
<feature type="compositionally biased region" description="Basic and acidic residues" evidence="1">
    <location>
        <begin position="303"/>
        <end position="319"/>
    </location>
</feature>
<feature type="compositionally biased region" description="Polar residues" evidence="1">
    <location>
        <begin position="323"/>
        <end position="340"/>
    </location>
</feature>
<keyword evidence="4" id="KW-1185">Reference proteome</keyword>
<feature type="compositionally biased region" description="Low complexity" evidence="1">
    <location>
        <begin position="478"/>
        <end position="489"/>
    </location>
</feature>
<feature type="transmembrane region" description="Helical" evidence="2">
    <location>
        <begin position="34"/>
        <end position="53"/>
    </location>
</feature>
<feature type="compositionally biased region" description="Low complexity" evidence="1">
    <location>
        <begin position="1155"/>
        <end position="1193"/>
    </location>
</feature>
<feature type="compositionally biased region" description="Pro residues" evidence="1">
    <location>
        <begin position="1123"/>
        <end position="1134"/>
    </location>
</feature>
<feature type="region of interest" description="Disordered" evidence="1">
    <location>
        <begin position="1054"/>
        <end position="1228"/>
    </location>
</feature>
<feature type="compositionally biased region" description="Low complexity" evidence="1">
    <location>
        <begin position="718"/>
        <end position="752"/>
    </location>
</feature>
<feature type="compositionally biased region" description="Polar residues" evidence="1">
    <location>
        <begin position="652"/>
        <end position="662"/>
    </location>
</feature>
<keyword evidence="2" id="KW-1133">Transmembrane helix</keyword>
<feature type="compositionally biased region" description="Low complexity" evidence="1">
    <location>
        <begin position="1425"/>
        <end position="1438"/>
    </location>
</feature>
<feature type="compositionally biased region" description="Polar residues" evidence="1">
    <location>
        <begin position="100"/>
        <end position="113"/>
    </location>
</feature>
<feature type="compositionally biased region" description="Polar residues" evidence="1">
    <location>
        <begin position="1439"/>
        <end position="1450"/>
    </location>
</feature>
<feature type="region of interest" description="Disordered" evidence="1">
    <location>
        <begin position="437"/>
        <end position="557"/>
    </location>
</feature>
<dbReference type="EMBL" id="BDGG01000016">
    <property type="protein sequence ID" value="GAV08043.1"/>
    <property type="molecule type" value="Genomic_DNA"/>
</dbReference>
<feature type="compositionally biased region" description="Pro residues" evidence="1">
    <location>
        <begin position="1085"/>
        <end position="1094"/>
    </location>
</feature>
<feature type="compositionally biased region" description="Polar residues" evidence="1">
    <location>
        <begin position="872"/>
        <end position="884"/>
    </location>
</feature>
<feature type="compositionally biased region" description="Pro residues" evidence="1">
    <location>
        <begin position="633"/>
        <end position="647"/>
    </location>
</feature>
<feature type="compositionally biased region" description="Polar residues" evidence="1">
    <location>
        <begin position="1359"/>
        <end position="1372"/>
    </location>
</feature>
<feature type="compositionally biased region" description="Polar residues" evidence="1">
    <location>
        <begin position="1213"/>
        <end position="1228"/>
    </location>
</feature>
<sequence>MLSSQDPEVKWESTNLYLTLVWSNPTFLCRMIEYFLLFFLLCLGGAVFGRGFLTAAPLKKPPPVSRKQSSVKAGPVERHRSSWKAGPNPTKTNVKDAEQQPGSTTNTKENTAPSKEDTAIGGAGTTSESVVSDVSAPLPAQAQTADSTKPVDETSPQKTETSVSDVSDSNKPTKSDLQAQPTEPTQLSQPTANPPDTKVEPVKAAEATEQSHEATKTEVKDTPLDDVALKDKQESEAPQTGGSTEQAEKPETAGKIDSTTAMSAEQPQSGQASTEGMNDQAGTEGSNTAVRDDEAGTMARSEAISDKTKALLQTEKAEPGTEEAQTVPNQPSGQETQAEGSQADKVQFDYTATEIPAPAAEDEKASEDKPEVPADEAQNKTEEAPSDLPAGDKGTSQGRKQFEGHDELLKNFHKVLNSELSKLTGVPATEIATTVGQTKVTTAPTDENKENSNAASSKPLSPFLKNMSRPPLNNTQPSTNANHTNANSNVQTSQDGPVKIKPKELPPWLAGGGQASSTDVAKGTGTASTDAVQMVGSHEDTQEDVAKSQQEYKKQFSDRKKFFKQQLEAEGGLPIKIAPPPASYRQEAPKALADVTQVVLSPVIAPPQLRFPTTSAPPPQAPANTSGAFGGPGPVPPPPMQPKPFVAPPSHFQPTSQPQAPQHQYEAPHTDSGTFPPAPADQSLASQLVPPPSMAQDALSAGISAPTPFPSPAEGTAPSEPSMPMWSPPVESSTFAPAYNSNAQQPAQQPAPVWTPKFDARSLGAQPMQPHFVHEKPKLEQYNGYQQQVLQQQQQQQQYSPMQSNAYQPQQQQFGGESMANGTMKPSPLPDLIDMGSTAGGKKKTFMDSSFYSDRNELYPTFEEQVKLCQDISSSLTSSENRQSLGARMFTRRKQNAKKWVANGQDGHEQWQSDDEGGEEDSSKPAGPPPLKYYLSPRGVDDAQSLMQKDPDVKIFDGISPISVAAVAQGLQSQRGRGADLFHKRAKKSEEWVIDETNVKKVQPAPMIDLTPLNKIKELLNGPQIKYVQSPWEAALTSPIGSCDKAFVDARRGDADAQMQSLRTRTPSPAGTHSPLYSSQLPSGPQTPTPPPPDNFSRLPRGWGASQPQSSTPKPFESQPETPQYPQPPAPSPKPSAAMFKPQTPEPTPLSPTMQYLQSQEPQQYQRPPSQFQFSPTPTPTFSQQMQQQLQTPEFVSSIHRAGPPVLTPTPPSYNSYVPTGSQFDTSRSDIQADAGVPMYQPAPTTVTRRYSTPYDSMPQQFYQQQQQATSYQQQQNYSGYAQQQNYYQGGQGQGQGSKTVSWHPELKKTLHYSPQSTDEFRNYYSQRHAMWERPPEAATVRQNMSRSRSQPPAAYMEQRQSYGPSYGSSQPARKWGNDMSSWPTPVSPSPTSPRAVSRSRTGTWGSNMHDWAPKPSTMPGTTWSQPQQSYQAQNQNQTASRQRTGTWGSNMHDWAPKPFVLPGTAFSQPQQSQQSYQSQKNNSQGTWGSDMNSWRQKSQQTQQQSNQKSWAPDTQYSTSTFKPRFPGPQLHKLGGAKQWPPEQPQQQGQSKSSWYGSTPNLAASGASNGYATLPSRSRLGQHQQQQSHLIPQTPSYANYNRQQPQESSQSSYGYGGQRQQNSWNSGQSAGVYAVNL</sequence>
<feature type="compositionally biased region" description="Polar residues" evidence="1">
    <location>
        <begin position="236"/>
        <end position="245"/>
    </location>
</feature>
<feature type="compositionally biased region" description="Low complexity" evidence="1">
    <location>
        <begin position="1393"/>
        <end position="1402"/>
    </location>
</feature>
<name>A0A1D1W5F7_RAMVA</name>
<feature type="compositionally biased region" description="Polar residues" evidence="1">
    <location>
        <begin position="799"/>
        <end position="815"/>
    </location>
</feature>
<feature type="compositionally biased region" description="Basic and acidic residues" evidence="1">
    <location>
        <begin position="361"/>
        <end position="383"/>
    </location>
</feature>
<gene>
    <name evidence="3" type="primary">RvY_17797</name>
    <name evidence="3" type="synonym">RvY_17797.1</name>
    <name evidence="3" type="ORF">RvY_17797-1</name>
</gene>
<protein>
    <submittedName>
        <fullName evidence="3">Uncharacterized protein</fullName>
    </submittedName>
</protein>
<dbReference type="OrthoDB" id="300641at2759"/>
<feature type="compositionally biased region" description="Basic and acidic residues" evidence="1">
    <location>
        <begin position="537"/>
        <end position="557"/>
    </location>
</feature>
<keyword evidence="2" id="KW-0812">Transmembrane</keyword>
<feature type="region of interest" description="Disordered" evidence="1">
    <location>
        <begin position="608"/>
        <end position="755"/>
    </location>
</feature>
<feature type="compositionally biased region" description="Low complexity" evidence="1">
    <location>
        <begin position="1577"/>
        <end position="1590"/>
    </location>
</feature>
<feature type="compositionally biased region" description="Polar residues" evidence="1">
    <location>
        <begin position="154"/>
        <end position="191"/>
    </location>
</feature>
<reference evidence="3 4" key="1">
    <citation type="journal article" date="2016" name="Nat. Commun.">
        <title>Extremotolerant tardigrade genome and improved radiotolerance of human cultured cells by tardigrade-unique protein.</title>
        <authorList>
            <person name="Hashimoto T."/>
            <person name="Horikawa D.D."/>
            <person name="Saito Y."/>
            <person name="Kuwahara H."/>
            <person name="Kozuka-Hata H."/>
            <person name="Shin-I T."/>
            <person name="Minakuchi Y."/>
            <person name="Ohishi K."/>
            <person name="Motoyama A."/>
            <person name="Aizu T."/>
            <person name="Enomoto A."/>
            <person name="Kondo K."/>
            <person name="Tanaka S."/>
            <person name="Hara Y."/>
            <person name="Koshikawa S."/>
            <person name="Sagara H."/>
            <person name="Miura T."/>
            <person name="Yokobori S."/>
            <person name="Miyagawa K."/>
            <person name="Suzuki Y."/>
            <person name="Kubo T."/>
            <person name="Oyama M."/>
            <person name="Kohara Y."/>
            <person name="Fujiyama A."/>
            <person name="Arakawa K."/>
            <person name="Katayama T."/>
            <person name="Toyoda A."/>
            <person name="Kunieda T."/>
        </authorList>
    </citation>
    <scope>NUCLEOTIDE SEQUENCE [LARGE SCALE GENOMIC DNA]</scope>
    <source>
        <strain evidence="3 4">YOKOZUNA-1</strain>
    </source>
</reference>